<feature type="non-terminal residue" evidence="3">
    <location>
        <position position="275"/>
    </location>
</feature>
<evidence type="ECO:0000259" key="2">
    <source>
        <dbReference type="PROSITE" id="PS50104"/>
    </source>
</evidence>
<keyword evidence="1" id="KW-1133">Transmembrane helix</keyword>
<dbReference type="SUPFAM" id="SSF52200">
    <property type="entry name" value="Toll/Interleukin receptor TIR domain"/>
    <property type="match status" value="1"/>
</dbReference>
<protein>
    <submittedName>
        <fullName evidence="3">TLR1-like protein</fullName>
    </submittedName>
</protein>
<dbReference type="Proteomes" id="UP001164746">
    <property type="component" value="Chromosome 14"/>
</dbReference>
<dbReference type="PANTHER" id="PTHR16253:SF0">
    <property type="entry name" value="TETRATRICOPEPTIDE REPEAT PROTEIN 22"/>
    <property type="match status" value="1"/>
</dbReference>
<proteinExistence type="predicted"/>
<dbReference type="PANTHER" id="PTHR16253">
    <property type="entry name" value="TETRATRICOPEPTIDE REPEAT PROTEIN 22"/>
    <property type="match status" value="1"/>
</dbReference>
<dbReference type="InterPro" id="IPR042342">
    <property type="entry name" value="TTC22"/>
</dbReference>
<dbReference type="InterPro" id="IPR000157">
    <property type="entry name" value="TIR_dom"/>
</dbReference>
<dbReference type="InterPro" id="IPR035897">
    <property type="entry name" value="Toll_tir_struct_dom_sf"/>
</dbReference>
<dbReference type="SMART" id="SM00255">
    <property type="entry name" value="TIR"/>
    <property type="match status" value="1"/>
</dbReference>
<reference evidence="3" key="1">
    <citation type="submission" date="2022-11" db="EMBL/GenBank/DDBJ databases">
        <title>Centuries of genome instability and evolution in soft-shell clam transmissible cancer (bioRxiv).</title>
        <authorList>
            <person name="Hart S.F.M."/>
            <person name="Yonemitsu M.A."/>
            <person name="Giersch R.M."/>
            <person name="Beal B.F."/>
            <person name="Arriagada G."/>
            <person name="Davis B.W."/>
            <person name="Ostrander E.A."/>
            <person name="Goff S.P."/>
            <person name="Metzger M.J."/>
        </authorList>
    </citation>
    <scope>NUCLEOTIDE SEQUENCE</scope>
    <source>
        <strain evidence="3">MELC-2E11</strain>
        <tissue evidence="3">Siphon/mantle</tissue>
    </source>
</reference>
<accession>A0ABY7FVJ3</accession>
<evidence type="ECO:0000313" key="3">
    <source>
        <dbReference type="EMBL" id="WAR25304.1"/>
    </source>
</evidence>
<dbReference type="EMBL" id="CP111025">
    <property type="protein sequence ID" value="WAR25304.1"/>
    <property type="molecule type" value="Genomic_DNA"/>
</dbReference>
<name>A0ABY7FVJ3_MYAAR</name>
<keyword evidence="4" id="KW-1185">Reference proteome</keyword>
<sequence length="275" mass="31219">MESTLSHIPDLPPDKDFHLFVCYIRENLHDVHTIVANLERAGLQCCYHERDFTPGSSILDNMMYTISRSLHMLVVLSEDFVNSPYAVHELNEALHIRISEGYSIIPIKIEPCQVPDAMKHITWIDAENDDVNDMHHKILDALLKTANNGQSLLFKLMPFAGCLSFTRYGLLSTQNLDTLEELVTKSAFVRYRHVFKRFKFITFIVYILMSLLSMFVGSIFTTVAAARGTQHSSDHSTDAFLGCAFWILMTSIVPLACCCADCLSCFQLMKGLRIK</sequence>
<evidence type="ECO:0000256" key="1">
    <source>
        <dbReference type="SAM" id="Phobius"/>
    </source>
</evidence>
<dbReference type="Gene3D" id="3.40.50.10140">
    <property type="entry name" value="Toll/interleukin-1 receptor homology (TIR) domain"/>
    <property type="match status" value="1"/>
</dbReference>
<dbReference type="Pfam" id="PF13676">
    <property type="entry name" value="TIR_2"/>
    <property type="match status" value="1"/>
</dbReference>
<keyword evidence="1" id="KW-0472">Membrane</keyword>
<feature type="domain" description="TIR" evidence="2">
    <location>
        <begin position="15"/>
        <end position="142"/>
    </location>
</feature>
<keyword evidence="1" id="KW-0812">Transmembrane</keyword>
<dbReference type="PROSITE" id="PS50104">
    <property type="entry name" value="TIR"/>
    <property type="match status" value="1"/>
</dbReference>
<feature type="transmembrane region" description="Helical" evidence="1">
    <location>
        <begin position="244"/>
        <end position="266"/>
    </location>
</feature>
<feature type="transmembrane region" description="Helical" evidence="1">
    <location>
        <begin position="200"/>
        <end position="224"/>
    </location>
</feature>
<gene>
    <name evidence="3" type="ORF">MAR_011008</name>
</gene>
<evidence type="ECO:0000313" key="4">
    <source>
        <dbReference type="Proteomes" id="UP001164746"/>
    </source>
</evidence>
<organism evidence="3 4">
    <name type="scientific">Mya arenaria</name>
    <name type="common">Soft-shell clam</name>
    <dbReference type="NCBI Taxonomy" id="6604"/>
    <lineage>
        <taxon>Eukaryota</taxon>
        <taxon>Metazoa</taxon>
        <taxon>Spiralia</taxon>
        <taxon>Lophotrochozoa</taxon>
        <taxon>Mollusca</taxon>
        <taxon>Bivalvia</taxon>
        <taxon>Autobranchia</taxon>
        <taxon>Heteroconchia</taxon>
        <taxon>Euheterodonta</taxon>
        <taxon>Imparidentia</taxon>
        <taxon>Neoheterodontei</taxon>
        <taxon>Myida</taxon>
        <taxon>Myoidea</taxon>
        <taxon>Myidae</taxon>
        <taxon>Mya</taxon>
    </lineage>
</organism>